<protein>
    <submittedName>
        <fullName evidence="1">DUF4230 domain-containing protein</fullName>
    </submittedName>
</protein>
<organism evidence="1 2">
    <name type="scientific">Alterirhizorhabdus solaris</name>
    <dbReference type="NCBI Taxonomy" id="2529389"/>
    <lineage>
        <taxon>Bacteria</taxon>
        <taxon>Pseudomonadati</taxon>
        <taxon>Pseudomonadota</taxon>
        <taxon>Alphaproteobacteria</taxon>
        <taxon>Sphingomonadales</taxon>
        <taxon>Rhizorhabdaceae</taxon>
        <taxon>Alterirhizorhabdus</taxon>
    </lineage>
</organism>
<comment type="caution">
    <text evidence="1">The sequence shown here is derived from an EMBL/GenBank/DDBJ whole genome shotgun (WGS) entry which is preliminary data.</text>
</comment>
<keyword evidence="2" id="KW-1185">Reference proteome</keyword>
<dbReference type="InterPro" id="IPR025324">
    <property type="entry name" value="DUF4230"/>
</dbReference>
<dbReference type="EMBL" id="VNIM01000066">
    <property type="protein sequence ID" value="TVV72350.1"/>
    <property type="molecule type" value="Genomic_DNA"/>
</dbReference>
<dbReference type="OrthoDB" id="7558887at2"/>
<gene>
    <name evidence="1" type="ORF">FOY91_14680</name>
</gene>
<sequence>MMKVRQTARYVALAGALLLLLVAVGTVYYLYERFIDAPSIVREDDGRAITRIVDARLAAAVDLRVSRLSGTVQAVATDRRWGGWLNSSYVMKAPFSVSYFIDLSKLDRGDFLWNAESRTLTVTVPDVRPEPADIDETRTTVSRTDGIIVTRDAMTVLRQRASRNAVRVAGEEAVKPARLGVARANGRAAVTSLFQRPLRVAGMDATVRVRFTGEPEQDGERMDRSRTLAEIYAEMTGKR</sequence>
<dbReference type="Proteomes" id="UP000318681">
    <property type="component" value="Unassembled WGS sequence"/>
</dbReference>
<name>A0A558QYY6_9SPHN</name>
<reference evidence="1 2" key="1">
    <citation type="submission" date="2019-07" db="EMBL/GenBank/DDBJ databases">
        <title>Sphingomonas solaris sp. nov., isolated from a solar panel from Boston, Massachusetts.</title>
        <authorList>
            <person name="Tanner K."/>
            <person name="Pascual J."/>
            <person name="Mancuso C."/>
            <person name="Pereto J."/>
            <person name="Khalil A."/>
            <person name="Vilanova C."/>
        </authorList>
    </citation>
    <scope>NUCLEOTIDE SEQUENCE [LARGE SCALE GENOMIC DNA]</scope>
    <source>
        <strain evidence="1 2">R4DWN</strain>
    </source>
</reference>
<evidence type="ECO:0000313" key="2">
    <source>
        <dbReference type="Proteomes" id="UP000318681"/>
    </source>
</evidence>
<accession>A0A558QYY6</accession>
<dbReference type="AlphaFoldDB" id="A0A558QYY6"/>
<dbReference type="Pfam" id="PF14014">
    <property type="entry name" value="DUF4230"/>
    <property type="match status" value="1"/>
</dbReference>
<dbReference type="RefSeq" id="WP_145153516.1">
    <property type="nucleotide sequence ID" value="NZ_VNIM01000066.1"/>
</dbReference>
<evidence type="ECO:0000313" key="1">
    <source>
        <dbReference type="EMBL" id="TVV72350.1"/>
    </source>
</evidence>
<proteinExistence type="predicted"/>